<feature type="transmembrane region" description="Helical" evidence="7">
    <location>
        <begin position="69"/>
        <end position="89"/>
    </location>
</feature>
<keyword evidence="4 7" id="KW-0812">Transmembrane</keyword>
<dbReference type="GO" id="GO:0044038">
    <property type="term" value="P:cell wall macromolecule biosynthetic process"/>
    <property type="evidence" value="ECO:0007669"/>
    <property type="project" value="TreeGrafter"/>
</dbReference>
<evidence type="ECO:0000256" key="7">
    <source>
        <dbReference type="SAM" id="Phobius"/>
    </source>
</evidence>
<feature type="transmembrane region" description="Helical" evidence="7">
    <location>
        <begin position="136"/>
        <end position="158"/>
    </location>
</feature>
<dbReference type="Proteomes" id="UP000034544">
    <property type="component" value="Unassembled WGS sequence"/>
</dbReference>
<dbReference type="PANTHER" id="PTHR22926:SF3">
    <property type="entry name" value="UNDECAPRENYL-PHOSPHATE ALPHA-N-ACETYLGLUCOSAMINYL 1-PHOSPHATE TRANSFERASE"/>
    <property type="match status" value="1"/>
</dbReference>
<organism evidence="8 9">
    <name type="scientific">candidate division WWE3 bacterium GW2011_GWE1_41_27</name>
    <dbReference type="NCBI Taxonomy" id="1619131"/>
    <lineage>
        <taxon>Bacteria</taxon>
        <taxon>Katanobacteria</taxon>
    </lineage>
</organism>
<dbReference type="GO" id="GO:0016757">
    <property type="term" value="F:glycosyltransferase activity"/>
    <property type="evidence" value="ECO:0007669"/>
    <property type="project" value="UniProtKB-KW"/>
</dbReference>
<feature type="transmembrane region" description="Helical" evidence="7">
    <location>
        <begin position="249"/>
        <end position="270"/>
    </location>
</feature>
<keyword evidence="8" id="KW-0328">Glycosyltransferase</keyword>
<evidence type="ECO:0000256" key="2">
    <source>
        <dbReference type="ARBA" id="ARBA00022475"/>
    </source>
</evidence>
<dbReference type="GO" id="GO:0016780">
    <property type="term" value="F:phosphotransferase activity, for other substituted phosphate groups"/>
    <property type="evidence" value="ECO:0007669"/>
    <property type="project" value="InterPro"/>
</dbReference>
<accession>A0A0G0W3Z9</accession>
<keyword evidence="5 7" id="KW-1133">Transmembrane helix</keyword>
<feature type="transmembrane region" description="Helical" evidence="7">
    <location>
        <begin position="468"/>
        <end position="489"/>
    </location>
</feature>
<evidence type="ECO:0000313" key="8">
    <source>
        <dbReference type="EMBL" id="KKS06742.1"/>
    </source>
</evidence>
<feature type="transmembrane region" description="Helical" evidence="7">
    <location>
        <begin position="395"/>
        <end position="414"/>
    </location>
</feature>
<dbReference type="AlphaFoldDB" id="A0A0G0W3Z9"/>
<dbReference type="GO" id="GO:0005886">
    <property type="term" value="C:plasma membrane"/>
    <property type="evidence" value="ECO:0007669"/>
    <property type="project" value="UniProtKB-SubCell"/>
</dbReference>
<name>A0A0G0W3Z9_UNCKA</name>
<evidence type="ECO:0000313" key="9">
    <source>
        <dbReference type="Proteomes" id="UP000034544"/>
    </source>
</evidence>
<feature type="transmembrane region" description="Helical" evidence="7">
    <location>
        <begin position="319"/>
        <end position="337"/>
    </location>
</feature>
<feature type="transmembrane region" description="Helical" evidence="7">
    <location>
        <begin position="445"/>
        <end position="462"/>
    </location>
</feature>
<dbReference type="InterPro" id="IPR000715">
    <property type="entry name" value="Glycosyl_transferase_4"/>
</dbReference>
<comment type="subcellular location">
    <subcellularLocation>
        <location evidence="1">Cell membrane</location>
        <topology evidence="1">Multi-pass membrane protein</topology>
    </subcellularLocation>
</comment>
<feature type="transmembrane region" description="Helical" evidence="7">
    <location>
        <begin position="371"/>
        <end position="389"/>
    </location>
</feature>
<comment type="caution">
    <text evidence="8">The sequence shown here is derived from an EMBL/GenBank/DDBJ whole genome shotgun (WGS) entry which is preliminary data.</text>
</comment>
<keyword evidence="6 7" id="KW-0472">Membrane</keyword>
<dbReference type="GO" id="GO:0009103">
    <property type="term" value="P:lipopolysaccharide biosynthetic process"/>
    <property type="evidence" value="ECO:0007669"/>
    <property type="project" value="TreeGrafter"/>
</dbReference>
<proteinExistence type="predicted"/>
<sequence>MNIAARIKRALDAFFAGRRRSVVPFVLINIFLLIMQVLYILARYKYINSEIPFWFAKNWGDFQLAPKHYIYYLPATAFVLTVVAGLIRYLNRLYLRYFDEIISYFVTIVNIFIFYSVYYIIQSASLPFLPFISAKFLALVPPFLVAFVAVYVVLPYFIDFAHKKRLVTDPEVHSHPAMLLRAPSARGGGFIYAVIFLLLSILFLGVGKQFQGIYLSVLMLAVLGITDDFQNTHPTSEFRVLENPFLRLLLLFLCVLPIILSGLVVSTVSIPFDGLVELGKISITLGSTSIPVVSAVLTMVWVVWMMNALSWSNGIDGQFAGVVGVSSVFVAILALRFEDLAPLHRSVAVMAAISAGAAFGFTKYTWYPSKIMWGFGAMAAGLVIAALSISVQTKVLVSVLFILIPFLDALVTFFRRIFQRKNPLSGDRGHLHHLLLDRGWEVQKIARFYWSAAIVFGLIGLLSPERYIVKLSLTIIGAVGFFIALLNLISLGQRKKKPELE</sequence>
<keyword evidence="2" id="KW-1003">Cell membrane</keyword>
<protein>
    <submittedName>
        <fullName evidence="8">Undecaprenyl-phosphate alpha-N-acetylglucosaminyltransferase</fullName>
    </submittedName>
</protein>
<reference evidence="8 9" key="1">
    <citation type="journal article" date="2015" name="Nature">
        <title>rRNA introns, odd ribosomes, and small enigmatic genomes across a large radiation of phyla.</title>
        <authorList>
            <person name="Brown C.T."/>
            <person name="Hug L.A."/>
            <person name="Thomas B.C."/>
            <person name="Sharon I."/>
            <person name="Castelle C.J."/>
            <person name="Singh A."/>
            <person name="Wilkins M.J."/>
            <person name="Williams K.H."/>
            <person name="Banfield J.F."/>
        </authorList>
    </citation>
    <scope>NUCLEOTIDE SEQUENCE [LARGE SCALE GENOMIC DNA]</scope>
</reference>
<evidence type="ECO:0000256" key="1">
    <source>
        <dbReference type="ARBA" id="ARBA00004651"/>
    </source>
</evidence>
<evidence type="ECO:0000256" key="5">
    <source>
        <dbReference type="ARBA" id="ARBA00022989"/>
    </source>
</evidence>
<feature type="transmembrane region" description="Helical" evidence="7">
    <location>
        <begin position="343"/>
        <end position="364"/>
    </location>
</feature>
<dbReference type="CDD" id="cd06853">
    <property type="entry name" value="GT_WecA_like"/>
    <property type="match status" value="1"/>
</dbReference>
<dbReference type="GO" id="GO:0071555">
    <property type="term" value="P:cell wall organization"/>
    <property type="evidence" value="ECO:0007669"/>
    <property type="project" value="TreeGrafter"/>
</dbReference>
<evidence type="ECO:0000256" key="3">
    <source>
        <dbReference type="ARBA" id="ARBA00022679"/>
    </source>
</evidence>
<feature type="transmembrane region" description="Helical" evidence="7">
    <location>
        <begin position="189"/>
        <end position="206"/>
    </location>
</feature>
<feature type="transmembrane region" description="Helical" evidence="7">
    <location>
        <begin position="290"/>
        <end position="307"/>
    </location>
</feature>
<evidence type="ECO:0000256" key="4">
    <source>
        <dbReference type="ARBA" id="ARBA00022692"/>
    </source>
</evidence>
<dbReference type="Pfam" id="PF00953">
    <property type="entry name" value="Glycos_transf_4"/>
    <property type="match status" value="1"/>
</dbReference>
<gene>
    <name evidence="8" type="ORF">UU59_C0022G0006</name>
</gene>
<keyword evidence="3 8" id="KW-0808">Transferase</keyword>
<evidence type="ECO:0000256" key="6">
    <source>
        <dbReference type="ARBA" id="ARBA00023136"/>
    </source>
</evidence>
<feature type="transmembrane region" description="Helical" evidence="7">
    <location>
        <begin position="101"/>
        <end position="121"/>
    </location>
</feature>
<dbReference type="EMBL" id="LCBF01000022">
    <property type="protein sequence ID" value="KKS06742.1"/>
    <property type="molecule type" value="Genomic_DNA"/>
</dbReference>
<feature type="transmembrane region" description="Helical" evidence="7">
    <location>
        <begin position="21"/>
        <end position="42"/>
    </location>
</feature>
<dbReference type="PANTHER" id="PTHR22926">
    <property type="entry name" value="PHOSPHO-N-ACETYLMURAMOYL-PENTAPEPTIDE-TRANSFERASE"/>
    <property type="match status" value="1"/>
</dbReference>